<dbReference type="InterPro" id="IPR007160">
    <property type="entry name" value="DUF362"/>
</dbReference>
<comment type="caution">
    <text evidence="2">The sequence shown here is derived from an EMBL/GenBank/DDBJ whole genome shotgun (WGS) entry which is preliminary data.</text>
</comment>
<dbReference type="Proteomes" id="UP000037210">
    <property type="component" value="Unassembled WGS sequence"/>
</dbReference>
<proteinExistence type="predicted"/>
<feature type="domain" description="DUF362" evidence="1">
    <location>
        <begin position="34"/>
        <end position="223"/>
    </location>
</feature>
<evidence type="ECO:0000313" key="3">
    <source>
        <dbReference type="Proteomes" id="UP000037210"/>
    </source>
</evidence>
<accession>A0A0M0BP41</accession>
<evidence type="ECO:0000259" key="1">
    <source>
        <dbReference type="Pfam" id="PF04015"/>
    </source>
</evidence>
<organism evidence="2 3">
    <name type="scientific">miscellaneous Crenarchaeota group-15 archaeon DG-45</name>
    <dbReference type="NCBI Taxonomy" id="1685127"/>
    <lineage>
        <taxon>Archaea</taxon>
        <taxon>Candidatus Bathyarchaeota</taxon>
        <taxon>MCG-15</taxon>
    </lineage>
</organism>
<dbReference type="AlphaFoldDB" id="A0A0M0BP41"/>
<reference evidence="2 3" key="1">
    <citation type="submission" date="2015-06" db="EMBL/GenBank/DDBJ databases">
        <title>New insights into the roles of widespread benthic archaea in carbon and nitrogen cycling.</title>
        <authorList>
            <person name="Lazar C.S."/>
            <person name="Baker B.J."/>
            <person name="Seitz K.W."/>
            <person name="Hyde A.S."/>
            <person name="Dick G.J."/>
            <person name="Hinrichs K.-U."/>
            <person name="Teske A.P."/>
        </authorList>
    </citation>
    <scope>NUCLEOTIDE SEQUENCE [LARGE SCALE GENOMIC DNA]</scope>
    <source>
        <strain evidence="2">DG-45</strain>
    </source>
</reference>
<sequence>MASTVAVVDNDSFAEALDLIDGIDDLNAPERKVVVKVGVYNADTGICTTVNTLNSIIDSFDEATEILVAESDSNAGPGLERLEVWRDCYNDRAVPFNLSDDEDTKSVEIAGESVPLSHILLEPNTFISTHVPRRYEDAGNKDLMNMGSVVKNLLGLIPDRKKNRFHGRLPAALLDLYEAIGGIDLAVLDGTHAFLGREKEEIAVSPGLLIVGRDAFAVDAVGAHLVGLDPTEMPVLQEAGNRGLGEIDIDKIEIAGDIEAPRRMIAEAFRGLFPEKAHRERGWE</sequence>
<gene>
    <name evidence="2" type="ORF">AC482_04145</name>
</gene>
<dbReference type="Pfam" id="PF04015">
    <property type="entry name" value="DUF362"/>
    <property type="match status" value="1"/>
</dbReference>
<protein>
    <recommendedName>
        <fullName evidence="1">DUF362 domain-containing protein</fullName>
    </recommendedName>
</protein>
<name>A0A0M0BP41_9ARCH</name>
<dbReference type="EMBL" id="LFWZ01000034">
    <property type="protein sequence ID" value="KON30323.1"/>
    <property type="molecule type" value="Genomic_DNA"/>
</dbReference>
<evidence type="ECO:0000313" key="2">
    <source>
        <dbReference type="EMBL" id="KON30323.1"/>
    </source>
</evidence>